<sequence length="116" mass="12215">MSGPFVFRALGIVFIQSNLSFEHAQTRLSQRSFTSSFVREDDLKCLCDFSVASATGLGACPYLLIDSGSTAGTGFAPQVGSVTAGCFGACVALPCSHHVSNDSLTHAADEIRLTKH</sequence>
<proteinExistence type="predicted"/>
<organism evidence="1 3">
    <name type="scientific">Phytophthora fragariae</name>
    <dbReference type="NCBI Taxonomy" id="53985"/>
    <lineage>
        <taxon>Eukaryota</taxon>
        <taxon>Sar</taxon>
        <taxon>Stramenopiles</taxon>
        <taxon>Oomycota</taxon>
        <taxon>Peronosporomycetes</taxon>
        <taxon>Peronosporales</taxon>
        <taxon>Peronosporaceae</taxon>
        <taxon>Phytophthora</taxon>
    </lineage>
</organism>
<accession>A0A6A3HB27</accession>
<evidence type="ECO:0000313" key="3">
    <source>
        <dbReference type="Proteomes" id="UP000460718"/>
    </source>
</evidence>
<dbReference type="AlphaFoldDB" id="A0A6A3HB27"/>
<name>A0A6A3HB27_9STRA</name>
<dbReference type="EMBL" id="QXFY01004278">
    <property type="protein sequence ID" value="KAE9278542.1"/>
    <property type="molecule type" value="Genomic_DNA"/>
</dbReference>
<protein>
    <submittedName>
        <fullName evidence="1">Uncharacterized protein</fullName>
    </submittedName>
</protein>
<dbReference type="Proteomes" id="UP000486351">
    <property type="component" value="Unassembled WGS sequence"/>
</dbReference>
<gene>
    <name evidence="2" type="ORF">PF008_g28596</name>
    <name evidence="1" type="ORF">PF011_g28045</name>
</gene>
<evidence type="ECO:0000313" key="2">
    <source>
        <dbReference type="EMBL" id="KAE9278542.1"/>
    </source>
</evidence>
<evidence type="ECO:0000313" key="1">
    <source>
        <dbReference type="EMBL" id="KAE8966144.1"/>
    </source>
</evidence>
<dbReference type="Proteomes" id="UP000460718">
    <property type="component" value="Unassembled WGS sequence"/>
</dbReference>
<evidence type="ECO:0000313" key="4">
    <source>
        <dbReference type="Proteomes" id="UP000486351"/>
    </source>
</evidence>
<reference evidence="3 4" key="1">
    <citation type="submission" date="2018-09" db="EMBL/GenBank/DDBJ databases">
        <title>Genomic investigation of the strawberry pathogen Phytophthora fragariae indicates pathogenicity is determined by transcriptional variation in three key races.</title>
        <authorList>
            <person name="Adams T.M."/>
            <person name="Armitage A.D."/>
            <person name="Sobczyk M.K."/>
            <person name="Bates H.J."/>
            <person name="Dunwell J.M."/>
            <person name="Nellist C.F."/>
            <person name="Harrison R.J."/>
        </authorList>
    </citation>
    <scope>NUCLEOTIDE SEQUENCE [LARGE SCALE GENOMIC DNA]</scope>
    <source>
        <strain evidence="2 4">NOV-77</strain>
        <strain evidence="1 3">SCRP245</strain>
    </source>
</reference>
<comment type="caution">
    <text evidence="1">The sequence shown here is derived from an EMBL/GenBank/DDBJ whole genome shotgun (WGS) entry which is preliminary data.</text>
</comment>
<dbReference type="EMBL" id="QXFW01004336">
    <property type="protein sequence ID" value="KAE8966144.1"/>
    <property type="molecule type" value="Genomic_DNA"/>
</dbReference>